<keyword evidence="8" id="KW-0949">S-adenosyl-L-methionine</keyword>
<evidence type="ECO:0000256" key="8">
    <source>
        <dbReference type="ARBA" id="ARBA00022691"/>
    </source>
</evidence>
<evidence type="ECO:0000313" key="13">
    <source>
        <dbReference type="Proteomes" id="UP000467105"/>
    </source>
</evidence>
<evidence type="ECO:0000256" key="3">
    <source>
        <dbReference type="ARBA" id="ARBA00011890"/>
    </source>
</evidence>
<dbReference type="Pfam" id="PF01135">
    <property type="entry name" value="PCMT"/>
    <property type="match status" value="1"/>
</dbReference>
<accession>A0A7I7YPK7</accession>
<dbReference type="NCBIfam" id="TIGR04364">
    <property type="entry name" value="methyltran_FxLD"/>
    <property type="match status" value="1"/>
</dbReference>
<evidence type="ECO:0000256" key="2">
    <source>
        <dbReference type="ARBA" id="ARBA00005369"/>
    </source>
</evidence>
<dbReference type="EC" id="2.1.1.77" evidence="3"/>
<comment type="subcellular location">
    <subcellularLocation>
        <location evidence="1">Cytoplasm</location>
    </subcellularLocation>
</comment>
<evidence type="ECO:0000256" key="7">
    <source>
        <dbReference type="ARBA" id="ARBA00022679"/>
    </source>
</evidence>
<evidence type="ECO:0000256" key="4">
    <source>
        <dbReference type="ARBA" id="ARBA00013346"/>
    </source>
</evidence>
<proteinExistence type="inferred from homology"/>
<evidence type="ECO:0000256" key="6">
    <source>
        <dbReference type="ARBA" id="ARBA00022603"/>
    </source>
</evidence>
<dbReference type="GO" id="GO:0004719">
    <property type="term" value="F:protein-L-isoaspartate (D-aspartate) O-methyltransferase activity"/>
    <property type="evidence" value="ECO:0007669"/>
    <property type="project" value="UniProtKB-EC"/>
</dbReference>
<dbReference type="InterPro" id="IPR000682">
    <property type="entry name" value="PCMT"/>
</dbReference>
<evidence type="ECO:0000256" key="10">
    <source>
        <dbReference type="ARBA" id="ARBA00031323"/>
    </source>
</evidence>
<evidence type="ECO:0000256" key="1">
    <source>
        <dbReference type="ARBA" id="ARBA00004496"/>
    </source>
</evidence>
<keyword evidence="7" id="KW-0808">Transferase</keyword>
<dbReference type="Gene3D" id="3.40.50.150">
    <property type="entry name" value="Vaccinia Virus protein VP39"/>
    <property type="match status" value="1"/>
</dbReference>
<dbReference type="InterPro" id="IPR029063">
    <property type="entry name" value="SAM-dependent_MTases_sf"/>
</dbReference>
<dbReference type="PANTHER" id="PTHR11579:SF0">
    <property type="entry name" value="PROTEIN-L-ISOASPARTATE(D-ASPARTATE) O-METHYLTRANSFERASE"/>
    <property type="match status" value="1"/>
</dbReference>
<keyword evidence="5" id="KW-0963">Cytoplasm</keyword>
<organism evidence="12 13">
    <name type="scientific">Mycobacterium parmense</name>
    <dbReference type="NCBI Taxonomy" id="185642"/>
    <lineage>
        <taxon>Bacteria</taxon>
        <taxon>Bacillati</taxon>
        <taxon>Actinomycetota</taxon>
        <taxon>Actinomycetes</taxon>
        <taxon>Mycobacteriales</taxon>
        <taxon>Mycobacteriaceae</taxon>
        <taxon>Mycobacterium</taxon>
        <taxon>Mycobacterium simiae complex</taxon>
    </lineage>
</organism>
<reference evidence="12 13" key="1">
    <citation type="journal article" date="2019" name="Emerg. Microbes Infect.">
        <title>Comprehensive subspecies identification of 175 nontuberculous mycobacteria species based on 7547 genomic profiles.</title>
        <authorList>
            <person name="Matsumoto Y."/>
            <person name="Kinjo T."/>
            <person name="Motooka D."/>
            <person name="Nabeya D."/>
            <person name="Jung N."/>
            <person name="Uechi K."/>
            <person name="Horii T."/>
            <person name="Iida T."/>
            <person name="Fujita J."/>
            <person name="Nakamura S."/>
        </authorList>
    </citation>
    <scope>NUCLEOTIDE SEQUENCE [LARGE SCALE GENOMIC DNA]</scope>
    <source>
        <strain evidence="12 13">JCM 14742</strain>
    </source>
</reference>
<evidence type="ECO:0000256" key="9">
    <source>
        <dbReference type="ARBA" id="ARBA00030757"/>
    </source>
</evidence>
<dbReference type="SUPFAM" id="SSF53335">
    <property type="entry name" value="S-adenosyl-L-methionine-dependent methyltransferases"/>
    <property type="match status" value="1"/>
</dbReference>
<dbReference type="PANTHER" id="PTHR11579">
    <property type="entry name" value="PROTEIN-L-ISOASPARTATE O-METHYLTRANSFERASE"/>
    <property type="match status" value="1"/>
</dbReference>
<dbReference type="InterPro" id="IPR027573">
    <property type="entry name" value="Methyltran_FxLD"/>
</dbReference>
<dbReference type="CDD" id="cd02440">
    <property type="entry name" value="AdoMet_MTases"/>
    <property type="match status" value="1"/>
</dbReference>
<dbReference type="EMBL" id="AP022614">
    <property type="protein sequence ID" value="BBZ43710.1"/>
    <property type="molecule type" value="Genomic_DNA"/>
</dbReference>
<evidence type="ECO:0000256" key="5">
    <source>
        <dbReference type="ARBA" id="ARBA00022490"/>
    </source>
</evidence>
<comment type="similarity">
    <text evidence="2">Belongs to the methyltransferase superfamily. L-isoaspartyl/D-aspartyl protein methyltransferase family.</text>
</comment>
<protein>
    <recommendedName>
        <fullName evidence="4">Protein-L-isoaspartate O-methyltransferase</fullName>
        <ecNumber evidence="3">2.1.1.77</ecNumber>
    </recommendedName>
    <alternativeName>
        <fullName evidence="11">L-isoaspartyl protein carboxyl methyltransferase</fullName>
    </alternativeName>
    <alternativeName>
        <fullName evidence="9">Protein L-isoaspartyl methyltransferase</fullName>
    </alternativeName>
    <alternativeName>
        <fullName evidence="10">Protein-beta-aspartate methyltransferase</fullName>
    </alternativeName>
</protein>
<sequence>MIGMPEDLQQLRNQLVDGLRESGHVTSERVASAFRTVPRHSFVPGVEPERAYRDEALVIKSDANGVPISSSSQPAIMARMLEQLDVRPGHRVLEVGTGSGYNAALLAHLVGETGAVVSVDIDVDLVEDACARLTECGLSTVTVGCGDGSLGWAECAPYDRVIATVGASDIFPAWVAQLASDGRLVVPLDLRGPQRSIAWQRVGDHLESVSVVRCGFMRLRGALAGPEPIRQISLEPPVFIGMAEPHDMDGDALSAALAQPGAEIPSGVRASIDEVLDGLSLWLALREPAMAWVSTMGAAADRALNLGMYYAVRKPVSLGAAALIGTDSLAALVRLNDQHPVELGALPLGPDGHRLAQRLVDHINDWNSCARPGTAGLRVSAYPYGTDPAAIAESRNTIDKRYNRLVLTWAA</sequence>
<gene>
    <name evidence="12" type="ORF">MPRM_09910</name>
</gene>
<dbReference type="GO" id="GO:0032259">
    <property type="term" value="P:methylation"/>
    <property type="evidence" value="ECO:0007669"/>
    <property type="project" value="UniProtKB-KW"/>
</dbReference>
<dbReference type="Proteomes" id="UP000467105">
    <property type="component" value="Chromosome"/>
</dbReference>
<dbReference type="AlphaFoldDB" id="A0A7I7YPK7"/>
<name>A0A7I7YPK7_9MYCO</name>
<dbReference type="GO" id="GO:0005737">
    <property type="term" value="C:cytoplasm"/>
    <property type="evidence" value="ECO:0007669"/>
    <property type="project" value="UniProtKB-SubCell"/>
</dbReference>
<keyword evidence="6" id="KW-0489">Methyltransferase</keyword>
<evidence type="ECO:0000256" key="11">
    <source>
        <dbReference type="ARBA" id="ARBA00031350"/>
    </source>
</evidence>
<evidence type="ECO:0000313" key="12">
    <source>
        <dbReference type="EMBL" id="BBZ43710.1"/>
    </source>
</evidence>
<keyword evidence="13" id="KW-1185">Reference proteome</keyword>